<proteinExistence type="predicted"/>
<organism evidence="2 3">
    <name type="scientific">Marinobacter flavimaris</name>
    <dbReference type="NCBI Taxonomy" id="262076"/>
    <lineage>
        <taxon>Bacteria</taxon>
        <taxon>Pseudomonadati</taxon>
        <taxon>Pseudomonadota</taxon>
        <taxon>Gammaproteobacteria</taxon>
        <taxon>Pseudomonadales</taxon>
        <taxon>Marinobacteraceae</taxon>
        <taxon>Marinobacter</taxon>
    </lineage>
</organism>
<dbReference type="AlphaFoldDB" id="A0A3D8GXB1"/>
<evidence type="ECO:0000256" key="1">
    <source>
        <dbReference type="SAM" id="Phobius"/>
    </source>
</evidence>
<dbReference type="Proteomes" id="UP000256431">
    <property type="component" value="Unassembled WGS sequence"/>
</dbReference>
<evidence type="ECO:0000313" key="3">
    <source>
        <dbReference type="Proteomes" id="UP000256431"/>
    </source>
</evidence>
<name>A0A3D8GXB1_9GAMM</name>
<keyword evidence="3" id="KW-1185">Reference proteome</keyword>
<accession>A0A3D8GXB1</accession>
<sequence length="285" mass="32816">MDQETELLVEAITSLKSEPNYFKDYAFPIASAFFTSVLGAAIAYFTLRHQEGVQIEKEKMDATNKWTLNAEEARSTLFAVKGNYHGELKENPFQRITSIPSILFKAKPLTEDFKGLSFIVPVGSDTEDEIPKWSQIPRIRAMVSNYNYLLELWEQRNTLNEQFKLRVFEVHGDNARMALSKNEIVQAVGQAFLAAFTDLNERVIRLTDDIILELDNFLMEFPKYAKSKIQIKRLKRYGSILMHSNNENPFILKLLEKSPDPNFEILSEIIGEPEEAIRQRHATGY</sequence>
<dbReference type="EMBL" id="QRDH01000019">
    <property type="protein sequence ID" value="RDU39074.1"/>
    <property type="molecule type" value="Genomic_DNA"/>
</dbReference>
<gene>
    <name evidence="2" type="ORF">DXI23_20315</name>
</gene>
<dbReference type="RefSeq" id="WP_104272430.1">
    <property type="nucleotide sequence ID" value="NZ_PSSW01000021.1"/>
</dbReference>
<protein>
    <submittedName>
        <fullName evidence="2">Uncharacterized protein</fullName>
    </submittedName>
</protein>
<comment type="caution">
    <text evidence="2">The sequence shown here is derived from an EMBL/GenBank/DDBJ whole genome shotgun (WGS) entry which is preliminary data.</text>
</comment>
<keyword evidence="1" id="KW-0472">Membrane</keyword>
<feature type="transmembrane region" description="Helical" evidence="1">
    <location>
        <begin position="25"/>
        <end position="47"/>
    </location>
</feature>
<keyword evidence="1" id="KW-1133">Transmembrane helix</keyword>
<keyword evidence="1" id="KW-0812">Transmembrane</keyword>
<evidence type="ECO:0000313" key="2">
    <source>
        <dbReference type="EMBL" id="RDU39074.1"/>
    </source>
</evidence>
<reference evidence="2 3" key="1">
    <citation type="submission" date="2018-08" db="EMBL/GenBank/DDBJ databases">
        <title>Genome sequence of Marinobacter flavimaris KCTC 12185.</title>
        <authorList>
            <person name="Chun J."/>
            <person name="Kim B.-Y."/>
            <person name="Choi S.-B."/>
            <person name="Kwak M.-J."/>
        </authorList>
    </citation>
    <scope>NUCLEOTIDE SEQUENCE [LARGE SCALE GENOMIC DNA]</scope>
    <source>
        <strain evidence="2 3">KCTC 12185</strain>
    </source>
</reference>